<dbReference type="PANTHER" id="PTHR21530:SF7">
    <property type="entry name" value="TRAB DOMAIN-CONTAINING PROTEIN"/>
    <property type="match status" value="1"/>
</dbReference>
<gene>
    <name evidence="1" type="ORF">METZ01_LOCUS192568</name>
</gene>
<protein>
    <recommendedName>
        <fullName evidence="2">TraB family protein</fullName>
    </recommendedName>
</protein>
<name>A0A382DNZ9_9ZZZZ</name>
<proteinExistence type="predicted"/>
<evidence type="ECO:0000313" key="1">
    <source>
        <dbReference type="EMBL" id="SVB39714.1"/>
    </source>
</evidence>
<evidence type="ECO:0008006" key="2">
    <source>
        <dbReference type="Google" id="ProtNLM"/>
    </source>
</evidence>
<dbReference type="CDD" id="cd14726">
    <property type="entry name" value="TraB_PrgY-like"/>
    <property type="match status" value="1"/>
</dbReference>
<accession>A0A382DNZ9</accession>
<dbReference type="InterPro" id="IPR046345">
    <property type="entry name" value="TraB_PrgY-like"/>
</dbReference>
<dbReference type="PANTHER" id="PTHR21530">
    <property type="entry name" value="PHEROMONE SHUTDOWN PROTEIN"/>
    <property type="match status" value="1"/>
</dbReference>
<dbReference type="InterPro" id="IPR002816">
    <property type="entry name" value="TraB/PrgY/GumN_fam"/>
</dbReference>
<dbReference type="Pfam" id="PF01963">
    <property type="entry name" value="TraB_PrgY_gumN"/>
    <property type="match status" value="1"/>
</dbReference>
<sequence>MEIKIVGTSHISKDSVKEIKHQISEFKPDIVCVELDVHRYKSLFQKTRNKVKLSQISKLGLFGFLFYLVGSISQKVLSRKVGSKPGIDMRAAIIEAKKSDAKVALIDQDISITLRNLSKQVPFPEKLKLFGYVLFGGFISKKRIKFDLKSVPKDAIIKTLVSELKHKFPNFYKVLVEDRDKYMQKQVKIISENFPKSKILVIVGAGHKSSLKKFVSKL</sequence>
<reference evidence="1" key="1">
    <citation type="submission" date="2018-05" db="EMBL/GenBank/DDBJ databases">
        <authorList>
            <person name="Lanie J.A."/>
            <person name="Ng W.-L."/>
            <person name="Kazmierczak K.M."/>
            <person name="Andrzejewski T.M."/>
            <person name="Davidsen T.M."/>
            <person name="Wayne K.J."/>
            <person name="Tettelin H."/>
            <person name="Glass J.I."/>
            <person name="Rusch D."/>
            <person name="Podicherti R."/>
            <person name="Tsui H.-C.T."/>
            <person name="Winkler M.E."/>
        </authorList>
    </citation>
    <scope>NUCLEOTIDE SEQUENCE</scope>
</reference>
<dbReference type="EMBL" id="UINC01040191">
    <property type="protein sequence ID" value="SVB39714.1"/>
    <property type="molecule type" value="Genomic_DNA"/>
</dbReference>
<organism evidence="1">
    <name type="scientific">marine metagenome</name>
    <dbReference type="NCBI Taxonomy" id="408172"/>
    <lineage>
        <taxon>unclassified sequences</taxon>
        <taxon>metagenomes</taxon>
        <taxon>ecological metagenomes</taxon>
    </lineage>
</organism>
<dbReference type="AlphaFoldDB" id="A0A382DNZ9"/>